<reference evidence="1" key="1">
    <citation type="submission" date="2019-02" db="EMBL/GenBank/DDBJ databases">
        <authorList>
            <person name="Gruber-Vodicka R. H."/>
            <person name="Seah K. B. B."/>
        </authorList>
    </citation>
    <scope>NUCLEOTIDE SEQUENCE</scope>
    <source>
        <strain evidence="2">BECK_M6</strain>
        <strain evidence="1">BECK_M7</strain>
    </source>
</reference>
<dbReference type="EMBL" id="CAADFF010000028">
    <property type="protein sequence ID" value="VFJ91739.1"/>
    <property type="molecule type" value="Genomic_DNA"/>
</dbReference>
<sequence length="113" mass="12683">MTTELIGLPRRERLEIARFLLFIDNRSSDSDDIESVWEEEITDRVRAVDAGTAIGLDYDTAMGEIEKRFISQYVIDEASGGNPELAAQRLELLDNIPLLPHAPEIVTLADEII</sequence>
<dbReference type="EMBL" id="CAADFH010000133">
    <property type="protein sequence ID" value="VFK01033.1"/>
    <property type="molecule type" value="Genomic_DNA"/>
</dbReference>
<evidence type="ECO:0000313" key="2">
    <source>
        <dbReference type="EMBL" id="VFK01033.1"/>
    </source>
</evidence>
<name>A0A450UGT7_9GAMM</name>
<gene>
    <name evidence="2" type="ORF">BECKLFY1418A_GA0070994_11331</name>
    <name evidence="1" type="ORF">BECKLFY1418B_GA0070995_102830</name>
</gene>
<dbReference type="AlphaFoldDB" id="A0A450UGT7"/>
<dbReference type="InterPro" id="IPR013406">
    <property type="entry name" value="CHP02574_addiction_mod"/>
</dbReference>
<organism evidence="1">
    <name type="scientific">Candidatus Kentrum sp. LFY</name>
    <dbReference type="NCBI Taxonomy" id="2126342"/>
    <lineage>
        <taxon>Bacteria</taxon>
        <taxon>Pseudomonadati</taxon>
        <taxon>Pseudomonadota</taxon>
        <taxon>Gammaproteobacteria</taxon>
        <taxon>Candidatus Kentrum</taxon>
    </lineage>
</organism>
<accession>A0A450UGT7</accession>
<protein>
    <submittedName>
        <fullName evidence="1">Addiction module component</fullName>
    </submittedName>
</protein>
<proteinExistence type="predicted"/>
<evidence type="ECO:0000313" key="1">
    <source>
        <dbReference type="EMBL" id="VFJ91739.1"/>
    </source>
</evidence>
<dbReference type="Pfam" id="PF09720">
    <property type="entry name" value="Unstab_antitox"/>
    <property type="match status" value="1"/>
</dbReference>